<sequence>MASAEGPTTSPVEEFVVRCRPQAPSSWVRFEAPRQRRFEAVPAVGSARSTSADECR</sequence>
<dbReference type="KEGG" id="aym:YM304_39720"/>
<name>A0A6C7EK06_ILUCY</name>
<organism evidence="1 2">
    <name type="scientific">Ilumatobacter coccineus (strain NBRC 103263 / KCTC 29153 / YM16-304)</name>
    <dbReference type="NCBI Taxonomy" id="1313172"/>
    <lineage>
        <taxon>Bacteria</taxon>
        <taxon>Bacillati</taxon>
        <taxon>Actinomycetota</taxon>
        <taxon>Acidimicrobiia</taxon>
        <taxon>Acidimicrobiales</taxon>
        <taxon>Ilumatobacteraceae</taxon>
        <taxon>Ilumatobacter</taxon>
    </lineage>
</organism>
<dbReference type="EMBL" id="AP012057">
    <property type="protein sequence ID" value="BAN04286.1"/>
    <property type="molecule type" value="Genomic_DNA"/>
</dbReference>
<evidence type="ECO:0000313" key="2">
    <source>
        <dbReference type="Proteomes" id="UP000011863"/>
    </source>
</evidence>
<accession>A0A6C7EK06</accession>
<proteinExistence type="predicted"/>
<reference evidence="1 2" key="1">
    <citation type="journal article" date="2013" name="Int. J. Syst. Evol. Microbiol.">
        <title>Ilumatobacter nonamiense sp. nov. and Ilumatobacter coccineum sp. nov., isolated from seashore sand.</title>
        <authorList>
            <person name="Matsumoto A."/>
            <person name="Kasai H."/>
            <person name="Matsuo Y."/>
            <person name="Shizuri Y."/>
            <person name="Ichikawa N."/>
            <person name="Fujita N."/>
            <person name="Omura S."/>
            <person name="Takahashi Y."/>
        </authorList>
    </citation>
    <scope>NUCLEOTIDE SEQUENCE [LARGE SCALE GENOMIC DNA]</scope>
    <source>
        <strain evidence="2">NBRC 103263 / KCTC 29153 / YM16-304</strain>
    </source>
</reference>
<protein>
    <submittedName>
        <fullName evidence="1">Uncharacterized protein</fullName>
    </submittedName>
</protein>
<dbReference type="Proteomes" id="UP000011863">
    <property type="component" value="Chromosome"/>
</dbReference>
<keyword evidence="2" id="KW-1185">Reference proteome</keyword>
<dbReference type="AlphaFoldDB" id="A0A6C7EK06"/>
<gene>
    <name evidence="1" type="ORF">YM304_39720</name>
</gene>
<evidence type="ECO:0000313" key="1">
    <source>
        <dbReference type="EMBL" id="BAN04286.1"/>
    </source>
</evidence>